<accession>A0AAV7UWT1</accession>
<dbReference type="AlphaFoldDB" id="A0AAV7UWT1"/>
<protein>
    <submittedName>
        <fullName evidence="2">Uncharacterized protein</fullName>
    </submittedName>
</protein>
<dbReference type="Proteomes" id="UP001066276">
    <property type="component" value="Chromosome 2_2"/>
</dbReference>
<gene>
    <name evidence="2" type="ORF">NDU88_001922</name>
</gene>
<feature type="compositionally biased region" description="Polar residues" evidence="1">
    <location>
        <begin position="1"/>
        <end position="16"/>
    </location>
</feature>
<sequence>MMPPVVTQQSKVSAPPQTEEDPIEAHMTMVLAEMKDTKAGLEHNVDIEALDVALLHSDHKKLAAKGVETEKSLAMVLLW</sequence>
<evidence type="ECO:0000313" key="2">
    <source>
        <dbReference type="EMBL" id="KAJ1192615.1"/>
    </source>
</evidence>
<proteinExistence type="predicted"/>
<feature type="region of interest" description="Disordered" evidence="1">
    <location>
        <begin position="1"/>
        <end position="22"/>
    </location>
</feature>
<evidence type="ECO:0000256" key="1">
    <source>
        <dbReference type="SAM" id="MobiDB-lite"/>
    </source>
</evidence>
<reference evidence="2" key="1">
    <citation type="journal article" date="2022" name="bioRxiv">
        <title>Sequencing and chromosome-scale assembly of the giantPleurodeles waltlgenome.</title>
        <authorList>
            <person name="Brown T."/>
            <person name="Elewa A."/>
            <person name="Iarovenko S."/>
            <person name="Subramanian E."/>
            <person name="Araus A.J."/>
            <person name="Petzold A."/>
            <person name="Susuki M."/>
            <person name="Suzuki K.-i.T."/>
            <person name="Hayashi T."/>
            <person name="Toyoda A."/>
            <person name="Oliveira C."/>
            <person name="Osipova E."/>
            <person name="Leigh N.D."/>
            <person name="Simon A."/>
            <person name="Yun M.H."/>
        </authorList>
    </citation>
    <scope>NUCLEOTIDE SEQUENCE</scope>
    <source>
        <strain evidence="2">20211129_DDA</strain>
        <tissue evidence="2">Liver</tissue>
    </source>
</reference>
<evidence type="ECO:0000313" key="3">
    <source>
        <dbReference type="Proteomes" id="UP001066276"/>
    </source>
</evidence>
<name>A0AAV7UWT1_PLEWA</name>
<comment type="caution">
    <text evidence="2">The sequence shown here is derived from an EMBL/GenBank/DDBJ whole genome shotgun (WGS) entry which is preliminary data.</text>
</comment>
<dbReference type="EMBL" id="JANPWB010000004">
    <property type="protein sequence ID" value="KAJ1192615.1"/>
    <property type="molecule type" value="Genomic_DNA"/>
</dbReference>
<keyword evidence="3" id="KW-1185">Reference proteome</keyword>
<organism evidence="2 3">
    <name type="scientific">Pleurodeles waltl</name>
    <name type="common">Iberian ribbed newt</name>
    <dbReference type="NCBI Taxonomy" id="8319"/>
    <lineage>
        <taxon>Eukaryota</taxon>
        <taxon>Metazoa</taxon>
        <taxon>Chordata</taxon>
        <taxon>Craniata</taxon>
        <taxon>Vertebrata</taxon>
        <taxon>Euteleostomi</taxon>
        <taxon>Amphibia</taxon>
        <taxon>Batrachia</taxon>
        <taxon>Caudata</taxon>
        <taxon>Salamandroidea</taxon>
        <taxon>Salamandridae</taxon>
        <taxon>Pleurodelinae</taxon>
        <taxon>Pleurodeles</taxon>
    </lineage>
</organism>